<dbReference type="GO" id="GO:0005886">
    <property type="term" value="C:plasma membrane"/>
    <property type="evidence" value="ECO:0007669"/>
    <property type="project" value="UniProtKB-SubCell"/>
</dbReference>
<comment type="function">
    <text evidence="10">Part of a membrane-bound complex that couples electron transfer with translocation of ions across the membrane.</text>
</comment>
<evidence type="ECO:0000256" key="7">
    <source>
        <dbReference type="ARBA" id="ARBA00022982"/>
    </source>
</evidence>
<comment type="cofactor">
    <cofactor evidence="10">
        <name>FMN</name>
        <dbReference type="ChEBI" id="CHEBI:58210"/>
    </cofactor>
</comment>
<reference evidence="12" key="1">
    <citation type="journal article" date="2009" name="Environ. Microbiol.">
        <title>Contribution of mobile genetic elements to Desulfovibrio vulgaris genome plasticity.</title>
        <authorList>
            <person name="Walker C.B."/>
            <person name="Stolyar S."/>
            <person name="Chivian D."/>
            <person name="Pinel N."/>
            <person name="Gabster J.A."/>
            <person name="Dehal P.S."/>
            <person name="He Z."/>
            <person name="Yang Z.K."/>
            <person name="Yen H.C."/>
            <person name="Zhou J."/>
            <person name="Wall J.D."/>
            <person name="Hazen T.C."/>
            <person name="Arkin A.P."/>
            <person name="Stahl D.A."/>
        </authorList>
    </citation>
    <scope>NUCLEOTIDE SEQUENCE [LARGE SCALE GENOMIC DNA]</scope>
    <source>
        <strain evidence="12">DP4</strain>
    </source>
</reference>
<dbReference type="PANTHER" id="PTHR30578">
    <property type="entry name" value="ELECTRON TRANSPORT COMPLEX PROTEIN RNFD"/>
    <property type="match status" value="1"/>
</dbReference>
<keyword evidence="6 10" id="KW-1278">Translocase</keyword>
<keyword evidence="9 10" id="KW-0472">Membrane</keyword>
<feature type="transmembrane region" description="Helical" evidence="10">
    <location>
        <begin position="28"/>
        <end position="48"/>
    </location>
</feature>
<accession>A0A0H3A636</accession>
<dbReference type="PANTHER" id="PTHR30578:SF0">
    <property type="entry name" value="ION-TRANSLOCATING OXIDOREDUCTASE COMPLEX SUBUNIT D"/>
    <property type="match status" value="1"/>
</dbReference>
<feature type="transmembrane region" description="Helical" evidence="10">
    <location>
        <begin position="101"/>
        <end position="119"/>
    </location>
</feature>
<organism evidence="11 12">
    <name type="scientific">Nitratidesulfovibrio vulgaris (strain DP4)</name>
    <name type="common">Desulfovibrio vulgaris</name>
    <dbReference type="NCBI Taxonomy" id="391774"/>
    <lineage>
        <taxon>Bacteria</taxon>
        <taxon>Pseudomonadati</taxon>
        <taxon>Thermodesulfobacteriota</taxon>
        <taxon>Desulfovibrionia</taxon>
        <taxon>Desulfovibrionales</taxon>
        <taxon>Desulfovibrionaceae</taxon>
        <taxon>Nitratidesulfovibrio</taxon>
    </lineage>
</organism>
<evidence type="ECO:0000256" key="8">
    <source>
        <dbReference type="ARBA" id="ARBA00022989"/>
    </source>
</evidence>
<keyword evidence="2 10" id="KW-0597">Phosphoprotein</keyword>
<dbReference type="EMBL" id="CP000527">
    <property type="protein sequence ID" value="ABM27544.1"/>
    <property type="molecule type" value="Genomic_DNA"/>
</dbReference>
<sequence length="318" mass="33727">MSETKRQPVMLAVSVPPFWHCGRTVQKASISTLLALAPAALMAIWHWGVPAARVMALAMATGVVVEALCQRVMGREPEVDDLTAVVSSLLFAFLLPANAPWWLVIVGVTLAISLGKMAFGGLGTNPINTALVGWAMLHVSWPVLMDPNAMQLDTMLIDPLVRLKFFGAAAVHDISLTDLIMGNQIGGLGAAQTGALFLGGSYLAARGTIRWEISLSFFVGVVAVAAIFNILNPDLYATPVFHLLTGSTLLGGFFLATEGASSPGRQIPMMLYGLIGGALVIIIRVYGIYPDGVPFAVMLINLLAPLLDSIHPKPFGVK</sequence>
<dbReference type="GO" id="GO:0022900">
    <property type="term" value="P:electron transport chain"/>
    <property type="evidence" value="ECO:0007669"/>
    <property type="project" value="UniProtKB-UniRule"/>
</dbReference>
<dbReference type="InterPro" id="IPR011303">
    <property type="entry name" value="RnfD_bac"/>
</dbReference>
<keyword evidence="3 10" id="KW-0285">Flavoprotein</keyword>
<dbReference type="HOGENOM" id="CLU_042020_1_0_7"/>
<gene>
    <name evidence="10" type="primary">rnfD</name>
    <name evidence="11" type="ordered locus">Dvul_0521</name>
</gene>
<comment type="subunit">
    <text evidence="10">The complex is composed of six subunits: RnfA, RnfB, RnfC, RnfD, RnfE and RnfG.</text>
</comment>
<dbReference type="KEGG" id="dvl:Dvul_0521"/>
<keyword evidence="10" id="KW-1003">Cell membrane</keyword>
<feature type="transmembrane region" description="Helical" evidence="10">
    <location>
        <begin position="236"/>
        <end position="257"/>
    </location>
</feature>
<dbReference type="SMR" id="A0A0H3A636"/>
<evidence type="ECO:0000256" key="3">
    <source>
        <dbReference type="ARBA" id="ARBA00022630"/>
    </source>
</evidence>
<evidence type="ECO:0000256" key="6">
    <source>
        <dbReference type="ARBA" id="ARBA00022967"/>
    </source>
</evidence>
<keyword evidence="10" id="KW-0997">Cell inner membrane</keyword>
<keyword evidence="8 10" id="KW-1133">Transmembrane helix</keyword>
<evidence type="ECO:0000256" key="9">
    <source>
        <dbReference type="ARBA" id="ARBA00023136"/>
    </source>
</evidence>
<evidence type="ECO:0000313" key="11">
    <source>
        <dbReference type="EMBL" id="ABM27544.1"/>
    </source>
</evidence>
<dbReference type="HAMAP" id="MF_00462">
    <property type="entry name" value="RsxD_RnfD"/>
    <property type="match status" value="1"/>
</dbReference>
<dbReference type="GO" id="GO:0055085">
    <property type="term" value="P:transmembrane transport"/>
    <property type="evidence" value="ECO:0007669"/>
    <property type="project" value="InterPro"/>
</dbReference>
<keyword evidence="1 10" id="KW-0813">Transport</keyword>
<dbReference type="NCBIfam" id="TIGR01946">
    <property type="entry name" value="rnfD"/>
    <property type="match status" value="1"/>
</dbReference>
<dbReference type="RefSeq" id="WP_010940059.1">
    <property type="nucleotide sequence ID" value="NC_008751.1"/>
</dbReference>
<feature type="transmembrane region" description="Helical" evidence="10">
    <location>
        <begin position="269"/>
        <end position="287"/>
    </location>
</feature>
<feature type="transmembrane region" description="Helical" evidence="10">
    <location>
        <begin position="185"/>
        <end position="204"/>
    </location>
</feature>
<evidence type="ECO:0000256" key="2">
    <source>
        <dbReference type="ARBA" id="ARBA00022553"/>
    </source>
</evidence>
<proteinExistence type="inferred from homology"/>
<dbReference type="Pfam" id="PF03116">
    <property type="entry name" value="NQR2_RnfD_RnfE"/>
    <property type="match status" value="1"/>
</dbReference>
<keyword evidence="7 10" id="KW-0249">Electron transport</keyword>
<dbReference type="AlphaFoldDB" id="A0A0H3A636"/>
<dbReference type="Proteomes" id="UP000009173">
    <property type="component" value="Chromosome"/>
</dbReference>
<protein>
    <recommendedName>
        <fullName evidence="10">Ion-translocating oxidoreductase complex subunit D</fullName>
        <ecNumber evidence="10">7.-.-.-</ecNumber>
    </recommendedName>
    <alternativeName>
        <fullName evidence="10">Rnf electron transport complex subunit D</fullName>
    </alternativeName>
</protein>
<feature type="transmembrane region" description="Helical" evidence="10">
    <location>
        <begin position="211"/>
        <end position="230"/>
    </location>
</feature>
<name>A0A0H3A636_NITV4</name>
<comment type="subcellular location">
    <subcellularLocation>
        <location evidence="10">Cell inner membrane</location>
        <topology evidence="10">Multi-pass membrane protein</topology>
    </subcellularLocation>
</comment>
<evidence type="ECO:0000313" key="12">
    <source>
        <dbReference type="Proteomes" id="UP000009173"/>
    </source>
</evidence>
<evidence type="ECO:0000256" key="5">
    <source>
        <dbReference type="ARBA" id="ARBA00022692"/>
    </source>
</evidence>
<dbReference type="EC" id="7.-.-.-" evidence="10"/>
<evidence type="ECO:0000256" key="4">
    <source>
        <dbReference type="ARBA" id="ARBA00022643"/>
    </source>
</evidence>
<evidence type="ECO:0000256" key="1">
    <source>
        <dbReference type="ARBA" id="ARBA00022448"/>
    </source>
</evidence>
<evidence type="ECO:0000256" key="10">
    <source>
        <dbReference type="HAMAP-Rule" id="MF_00462"/>
    </source>
</evidence>
<keyword evidence="5 10" id="KW-0812">Transmembrane</keyword>
<comment type="similarity">
    <text evidence="10">Belongs to the NqrB/RnfD family.</text>
</comment>
<keyword evidence="4 10" id="KW-0288">FMN</keyword>
<comment type="caution">
    <text evidence="10">Lacks conserved residue(s) required for the propagation of feature annotation.</text>
</comment>
<feature type="transmembrane region" description="Helical" evidence="10">
    <location>
        <begin position="126"/>
        <end position="144"/>
    </location>
</feature>
<dbReference type="InterPro" id="IPR004338">
    <property type="entry name" value="NqrB/RnfD"/>
</dbReference>